<dbReference type="VEuPathDB" id="FungiDB:BLGHR1_15098"/>
<organism evidence="2 3">
    <name type="scientific">Blumeria hordei</name>
    <name type="common">Barley powdery mildew</name>
    <name type="synonym">Blumeria graminis f. sp. hordei</name>
    <dbReference type="NCBI Taxonomy" id="2867405"/>
    <lineage>
        <taxon>Eukaryota</taxon>
        <taxon>Fungi</taxon>
        <taxon>Dikarya</taxon>
        <taxon>Ascomycota</taxon>
        <taxon>Pezizomycotina</taxon>
        <taxon>Leotiomycetes</taxon>
        <taxon>Erysiphales</taxon>
        <taxon>Erysiphaceae</taxon>
        <taxon>Blumeria</taxon>
    </lineage>
</organism>
<reference evidence="2 3" key="1">
    <citation type="submission" date="2017-11" db="EMBL/GenBank/DDBJ databases">
        <authorList>
            <person name="Kracher B."/>
        </authorList>
    </citation>
    <scope>NUCLEOTIDE SEQUENCE [LARGE SCALE GENOMIC DNA]</scope>
    <source>
        <strain evidence="2 3">RACE1</strain>
    </source>
</reference>
<dbReference type="EMBL" id="UNSH01000064">
    <property type="protein sequence ID" value="SZF04302.1"/>
    <property type="molecule type" value="Genomic_DNA"/>
</dbReference>
<name>A0A383UYC1_BLUHO</name>
<evidence type="ECO:0000256" key="1">
    <source>
        <dbReference type="SAM" id="MobiDB-lite"/>
    </source>
</evidence>
<feature type="region of interest" description="Disordered" evidence="1">
    <location>
        <begin position="157"/>
        <end position="179"/>
    </location>
</feature>
<evidence type="ECO:0008006" key="4">
    <source>
        <dbReference type="Google" id="ProtNLM"/>
    </source>
</evidence>
<evidence type="ECO:0000313" key="2">
    <source>
        <dbReference type="EMBL" id="SZF04302.1"/>
    </source>
</evidence>
<protein>
    <recommendedName>
        <fullName evidence="4">Gag-like protein</fullName>
    </recommendedName>
</protein>
<evidence type="ECO:0000313" key="3">
    <source>
        <dbReference type="Proteomes" id="UP000275772"/>
    </source>
</evidence>
<dbReference type="Proteomes" id="UP000275772">
    <property type="component" value="Unassembled WGS sequence"/>
</dbReference>
<gene>
    <name evidence="2" type="ORF">BLGHR1_15098</name>
</gene>
<proteinExistence type="predicted"/>
<sequence>MTLPARGRKRELSNSIATRLNSKLNAATSGLTVFQELQVLVPQNASPDTHQVLSLKDKDTIEGDQLTDNTFPETKIPTQQIDADKEELSVTLMDTENNEPEGGYCISLMSKARGLPNLVRPCLEDMEKECPGAGADFLALILEEVSRAIRGQKIYKSSMNEQEQKPSTQSDNKRTWASKTAAGVSTGTNIDVRRLMTRPTPPQHQGKEDKRIPYGVAVLAASPAKAACILRHSEAIAARFGNATVKRQEIWTTFFVGPIPKKLNTLDGAYDSPKGLLLEEPAIRAIKDATPIRHIAWTRRSTGSLSPFGHIRTHVPEARVHKLLSRMQLSGQAKSAQRVLNRQKLRTCNKCFGFHATKAYARQLKCGSCGKDSHEGPCSRQIQCLNFRGPHESTDTSCPARPRRDHGVFVRPTGAQLRHIRAAGRRELANILMHTQESAERGVETLTEFNPTH</sequence>
<accession>A0A383UYC1</accession>
<dbReference type="AlphaFoldDB" id="A0A383UYC1"/>